<evidence type="ECO:0000313" key="4">
    <source>
        <dbReference type="EMBL" id="CAI9780252.1"/>
    </source>
</evidence>
<evidence type="ECO:0000256" key="1">
    <source>
        <dbReference type="ARBA" id="ARBA00022786"/>
    </source>
</evidence>
<proteinExistence type="predicted"/>
<dbReference type="Proteomes" id="UP000834106">
    <property type="component" value="Chromosome 17"/>
</dbReference>
<accession>A0AAD2E651</accession>
<feature type="domain" description="U-box" evidence="3">
    <location>
        <begin position="3"/>
        <end position="137"/>
    </location>
</feature>
<dbReference type="GO" id="GO:0061630">
    <property type="term" value="F:ubiquitin protein ligase activity"/>
    <property type="evidence" value="ECO:0007669"/>
    <property type="project" value="UniProtKB-UniRule"/>
</dbReference>
<sequence>MQLKCLQRLKSIAFENETNKICMEKAGTAEFLASLIIVKKIMVESSIEESEDLSELARIRDEALSILRGSYESRAYAVMLLKSMFEVADDPTELTILKPEFFIELVQIWKDKISQKASNSSLKILTIVVHGEETRSKRWKQEQFLR</sequence>
<organism evidence="4 5">
    <name type="scientific">Fraxinus pennsylvanica</name>
    <dbReference type="NCBI Taxonomy" id="56036"/>
    <lineage>
        <taxon>Eukaryota</taxon>
        <taxon>Viridiplantae</taxon>
        <taxon>Streptophyta</taxon>
        <taxon>Embryophyta</taxon>
        <taxon>Tracheophyta</taxon>
        <taxon>Spermatophyta</taxon>
        <taxon>Magnoliopsida</taxon>
        <taxon>eudicotyledons</taxon>
        <taxon>Gunneridae</taxon>
        <taxon>Pentapetalae</taxon>
        <taxon>asterids</taxon>
        <taxon>lamiids</taxon>
        <taxon>Lamiales</taxon>
        <taxon>Oleaceae</taxon>
        <taxon>Oleeae</taxon>
        <taxon>Fraxinus</taxon>
    </lineage>
</organism>
<evidence type="ECO:0000259" key="3">
    <source>
        <dbReference type="Pfam" id="PF25598"/>
    </source>
</evidence>
<dbReference type="InterPro" id="IPR045185">
    <property type="entry name" value="PUB22/23/24-like"/>
</dbReference>
<dbReference type="Pfam" id="PF25598">
    <property type="entry name" value="ARM_PUB"/>
    <property type="match status" value="1"/>
</dbReference>
<name>A0AAD2E651_9LAMI</name>
<dbReference type="AlphaFoldDB" id="A0AAD2E651"/>
<protein>
    <recommendedName>
        <fullName evidence="2 3">U-box domain-containing protein</fullName>
        <ecNumber evidence="2">2.3.2.27</ecNumber>
    </recommendedName>
    <alternativeName>
        <fullName evidence="2">RING-type E3 ubiquitin transferase PUB</fullName>
    </alternativeName>
</protein>
<evidence type="ECO:0000256" key="2">
    <source>
        <dbReference type="RuleBase" id="RU369093"/>
    </source>
</evidence>
<comment type="pathway">
    <text evidence="2">Protein modification; protein ubiquitination.</text>
</comment>
<dbReference type="EC" id="2.3.2.27" evidence="2"/>
<evidence type="ECO:0000313" key="5">
    <source>
        <dbReference type="Proteomes" id="UP000834106"/>
    </source>
</evidence>
<dbReference type="EMBL" id="OU503052">
    <property type="protein sequence ID" value="CAI9780252.1"/>
    <property type="molecule type" value="Genomic_DNA"/>
</dbReference>
<dbReference type="PANTHER" id="PTHR22849">
    <property type="entry name" value="WDSAM1 PROTEIN"/>
    <property type="match status" value="1"/>
</dbReference>
<reference evidence="4" key="1">
    <citation type="submission" date="2023-05" db="EMBL/GenBank/DDBJ databases">
        <authorList>
            <person name="Huff M."/>
        </authorList>
    </citation>
    <scope>NUCLEOTIDE SEQUENCE</scope>
</reference>
<keyword evidence="1 2" id="KW-0833">Ubl conjugation pathway</keyword>
<dbReference type="InterPro" id="IPR058678">
    <property type="entry name" value="ARM_PUB"/>
</dbReference>
<keyword evidence="5" id="KW-1185">Reference proteome</keyword>
<keyword evidence="2" id="KW-0808">Transferase</keyword>
<comment type="function">
    <text evidence="2">Functions as an E3 ubiquitin ligase.</text>
</comment>
<comment type="catalytic activity">
    <reaction evidence="2">
        <text>S-ubiquitinyl-[E2 ubiquitin-conjugating enzyme]-L-cysteine + [acceptor protein]-L-lysine = [E2 ubiquitin-conjugating enzyme]-L-cysteine + N(6)-ubiquitinyl-[acceptor protein]-L-lysine.</text>
        <dbReference type="EC" id="2.3.2.27"/>
    </reaction>
</comment>
<dbReference type="PANTHER" id="PTHR22849:SF132">
    <property type="entry name" value="E3 UBIQUITIN-PROTEIN LIGASE PUB23"/>
    <property type="match status" value="1"/>
</dbReference>
<dbReference type="GO" id="GO:0016567">
    <property type="term" value="P:protein ubiquitination"/>
    <property type="evidence" value="ECO:0007669"/>
    <property type="project" value="UniProtKB-UniRule"/>
</dbReference>
<gene>
    <name evidence="4" type="ORF">FPE_LOCUS27682</name>
</gene>